<proteinExistence type="predicted"/>
<dbReference type="PANTHER" id="PTHR21228:SF40">
    <property type="entry name" value="LD45607P"/>
    <property type="match status" value="1"/>
</dbReference>
<dbReference type="GO" id="GO:1901259">
    <property type="term" value="P:chloroplast rRNA processing"/>
    <property type="evidence" value="ECO:0007669"/>
    <property type="project" value="TreeGrafter"/>
</dbReference>
<dbReference type="EMBL" id="PGGS01000297">
    <property type="protein sequence ID" value="PNH05550.1"/>
    <property type="molecule type" value="Genomic_DNA"/>
</dbReference>
<comment type="caution">
    <text evidence="2">The sequence shown here is derived from an EMBL/GenBank/DDBJ whole genome shotgun (WGS) entry which is preliminary data.</text>
</comment>
<dbReference type="InterPro" id="IPR050870">
    <property type="entry name" value="FAST_kinase"/>
</dbReference>
<dbReference type="Pfam" id="PF08373">
    <property type="entry name" value="RAP"/>
    <property type="match status" value="1"/>
</dbReference>
<dbReference type="AlphaFoldDB" id="A0A2J7ZZ49"/>
<dbReference type="GO" id="GO:0009507">
    <property type="term" value="C:chloroplast"/>
    <property type="evidence" value="ECO:0007669"/>
    <property type="project" value="GOC"/>
</dbReference>
<dbReference type="GO" id="GO:0035770">
    <property type="term" value="C:ribonucleoprotein granule"/>
    <property type="evidence" value="ECO:0007669"/>
    <property type="project" value="TreeGrafter"/>
</dbReference>
<sequence length="790" mass="85098">MQLAASTQPQRLQPLGYNSLPACGVHSRVHHGVAKAKKAPRDALSGTAEAAAALRAAILPSLAAAAEAGAAEWAAVKDVRTLCAAFNRACTLGMAPGQRPRDSDPNRADLLHRTFAVLEAAYLPLVSRLRDAKSCVMPLWACAKAGYWGGKGLVVALLQRMGRDSGQLMRQSNSQDHGNVWWSLSEAPAEALEAADIEGLMAVSADSLLRMGVADISPQACSNVLLACARLRHCPGPLLHHLTACLAAQPAARCQELANGLYALGELCEDCGHTPRPQDLQRLAAEVVRRLPGGPGAAGSWGQQEGRGGFIPQALSNMLLGCSKLGYADPALLRPLADAAGVAARRSNEQDFANSLYALGVLGCIGPGYAPAVECLTLEVQQRLQLQPDAFRSQELSNILYALALLQPERGHHWGALVELLAAECKWRGFIDFSAQSVSNSAWALEKLGYRDQDWFSAAVAAAVRPDIMRAFTAQGLSSLWYVLALVRHRPVAALLEGTIAASEVLRTQARGQACSNLLWSLANLGGPYDSGLVELLVVRLVELLPKRGEVNEQAMTNSLWALTVMGPGAVPRYHYFVERLLREVARRWNDVETVAGDDSSVVEPFNTLELAQLWQVQQELLHADGCSELAGITAGHAASQKSFLLGAMRYAAEDRVKAEGATSNMQWQVVGALGRLARQRQAARAPLIAFIGEEQQAEGIWGRVDVVVGVVGGRQIAVEVDGPRHFLANEPHKRTRNGSTQLRDRQLERVFGAGNVVSVPYWEWGELGRDKARQEEYLLCLLRLSPGGP</sequence>
<protein>
    <recommendedName>
        <fullName evidence="1">RAP domain-containing protein</fullName>
    </recommendedName>
</protein>
<dbReference type="Proteomes" id="UP000236333">
    <property type="component" value="Unassembled WGS sequence"/>
</dbReference>
<dbReference type="InterPro" id="IPR013584">
    <property type="entry name" value="RAP"/>
</dbReference>
<dbReference type="GO" id="GO:0044528">
    <property type="term" value="P:regulation of mitochondrial mRNA stability"/>
    <property type="evidence" value="ECO:0007669"/>
    <property type="project" value="TreeGrafter"/>
</dbReference>
<dbReference type="SMART" id="SM00952">
    <property type="entry name" value="RAP"/>
    <property type="match status" value="1"/>
</dbReference>
<gene>
    <name evidence="2" type="ORF">TSOC_008183</name>
</gene>
<dbReference type="GO" id="GO:0003723">
    <property type="term" value="F:RNA binding"/>
    <property type="evidence" value="ECO:0007669"/>
    <property type="project" value="TreeGrafter"/>
</dbReference>
<dbReference type="PANTHER" id="PTHR21228">
    <property type="entry name" value="FAST LEU-RICH DOMAIN-CONTAINING"/>
    <property type="match status" value="1"/>
</dbReference>
<name>A0A2J7ZZ49_9CHLO</name>
<dbReference type="OrthoDB" id="547449at2759"/>
<organism evidence="2 3">
    <name type="scientific">Tetrabaena socialis</name>
    <dbReference type="NCBI Taxonomy" id="47790"/>
    <lineage>
        <taxon>Eukaryota</taxon>
        <taxon>Viridiplantae</taxon>
        <taxon>Chlorophyta</taxon>
        <taxon>core chlorophytes</taxon>
        <taxon>Chlorophyceae</taxon>
        <taxon>CS clade</taxon>
        <taxon>Chlamydomonadales</taxon>
        <taxon>Tetrabaenaceae</taxon>
        <taxon>Tetrabaena</taxon>
    </lineage>
</organism>
<reference evidence="2 3" key="1">
    <citation type="journal article" date="2017" name="Mol. Biol. Evol.">
        <title>The 4-celled Tetrabaena socialis nuclear genome reveals the essential components for genetic control of cell number at the origin of multicellularity in the volvocine lineage.</title>
        <authorList>
            <person name="Featherston J."/>
            <person name="Arakaki Y."/>
            <person name="Hanschen E.R."/>
            <person name="Ferris P.J."/>
            <person name="Michod R.E."/>
            <person name="Olson B.J.S.C."/>
            <person name="Nozaki H."/>
            <person name="Durand P.M."/>
        </authorList>
    </citation>
    <scope>NUCLEOTIDE SEQUENCE [LARGE SCALE GENOMIC DNA]</scope>
    <source>
        <strain evidence="2 3">NIES-571</strain>
    </source>
</reference>
<keyword evidence="3" id="KW-1185">Reference proteome</keyword>
<dbReference type="GO" id="GO:0005759">
    <property type="term" value="C:mitochondrial matrix"/>
    <property type="evidence" value="ECO:0007669"/>
    <property type="project" value="TreeGrafter"/>
</dbReference>
<evidence type="ECO:0000259" key="1">
    <source>
        <dbReference type="PROSITE" id="PS51286"/>
    </source>
</evidence>
<accession>A0A2J7ZZ49</accession>
<dbReference type="PROSITE" id="PS51286">
    <property type="entry name" value="RAP"/>
    <property type="match status" value="1"/>
</dbReference>
<evidence type="ECO:0000313" key="3">
    <source>
        <dbReference type="Proteomes" id="UP000236333"/>
    </source>
</evidence>
<feature type="domain" description="RAP" evidence="1">
    <location>
        <begin position="717"/>
        <end position="781"/>
    </location>
</feature>
<evidence type="ECO:0000313" key="2">
    <source>
        <dbReference type="EMBL" id="PNH05550.1"/>
    </source>
</evidence>
<dbReference type="GO" id="GO:0000963">
    <property type="term" value="P:mitochondrial RNA processing"/>
    <property type="evidence" value="ECO:0007669"/>
    <property type="project" value="TreeGrafter"/>
</dbReference>